<evidence type="ECO:0000313" key="2">
    <source>
        <dbReference type="Proteomes" id="UP001162164"/>
    </source>
</evidence>
<name>A0ABQ9JJD2_9CUCU</name>
<accession>A0ABQ9JJD2</accession>
<dbReference type="Proteomes" id="UP001162164">
    <property type="component" value="Unassembled WGS sequence"/>
</dbReference>
<dbReference type="EMBL" id="JAPWTJ010000487">
    <property type="protein sequence ID" value="KAJ8977982.1"/>
    <property type="molecule type" value="Genomic_DNA"/>
</dbReference>
<organism evidence="1 2">
    <name type="scientific">Molorchus minor</name>
    <dbReference type="NCBI Taxonomy" id="1323400"/>
    <lineage>
        <taxon>Eukaryota</taxon>
        <taxon>Metazoa</taxon>
        <taxon>Ecdysozoa</taxon>
        <taxon>Arthropoda</taxon>
        <taxon>Hexapoda</taxon>
        <taxon>Insecta</taxon>
        <taxon>Pterygota</taxon>
        <taxon>Neoptera</taxon>
        <taxon>Endopterygota</taxon>
        <taxon>Coleoptera</taxon>
        <taxon>Polyphaga</taxon>
        <taxon>Cucujiformia</taxon>
        <taxon>Chrysomeloidea</taxon>
        <taxon>Cerambycidae</taxon>
        <taxon>Lamiinae</taxon>
        <taxon>Monochamini</taxon>
        <taxon>Molorchus</taxon>
    </lineage>
</organism>
<reference evidence="1" key="1">
    <citation type="journal article" date="2023" name="Insect Mol. Biol.">
        <title>Genome sequencing provides insights into the evolution of gene families encoding plant cell wall-degrading enzymes in longhorned beetles.</title>
        <authorList>
            <person name="Shin N.R."/>
            <person name="Okamura Y."/>
            <person name="Kirsch R."/>
            <person name="Pauchet Y."/>
        </authorList>
    </citation>
    <scope>NUCLEOTIDE SEQUENCE</scope>
    <source>
        <strain evidence="1">MMC_N1</strain>
    </source>
</reference>
<protein>
    <submittedName>
        <fullName evidence="1">Uncharacterized protein</fullName>
    </submittedName>
</protein>
<keyword evidence="2" id="KW-1185">Reference proteome</keyword>
<gene>
    <name evidence="1" type="ORF">NQ317_017155</name>
</gene>
<comment type="caution">
    <text evidence="1">The sequence shown here is derived from an EMBL/GenBank/DDBJ whole genome shotgun (WGS) entry which is preliminary data.</text>
</comment>
<proteinExistence type="predicted"/>
<sequence length="105" mass="12185">MSIDIRKLYDSDEEEFVGTPPALSEMANTEWWFDKKNCKFYKKISNAAKPSSFWSEYSMVRACLSSKENIDIKIYKLMAFMKQNSVGFSSKRVKSILAENTFIDV</sequence>
<evidence type="ECO:0000313" key="1">
    <source>
        <dbReference type="EMBL" id="KAJ8977982.1"/>
    </source>
</evidence>